<evidence type="ECO:0000256" key="10">
    <source>
        <dbReference type="ARBA" id="ARBA00023239"/>
    </source>
</evidence>
<evidence type="ECO:0000256" key="4">
    <source>
        <dbReference type="ARBA" id="ARBA00022792"/>
    </source>
</evidence>
<dbReference type="Gene3D" id="3.40.50.1400">
    <property type="match status" value="2"/>
</dbReference>
<evidence type="ECO:0000313" key="13">
    <source>
        <dbReference type="EMBL" id="ORY52821.1"/>
    </source>
</evidence>
<comment type="catalytic activity">
    <reaction evidence="12">
        <text>heme b + 2 H(+) = protoporphyrin IX + Fe(2+)</text>
        <dbReference type="Rhea" id="RHEA:22584"/>
        <dbReference type="ChEBI" id="CHEBI:15378"/>
        <dbReference type="ChEBI" id="CHEBI:29033"/>
        <dbReference type="ChEBI" id="CHEBI:57306"/>
        <dbReference type="ChEBI" id="CHEBI:60344"/>
        <dbReference type="EC" id="4.98.1.1"/>
    </reaction>
</comment>
<dbReference type="AlphaFoldDB" id="A0A1Y2D0L7"/>
<evidence type="ECO:0000256" key="9">
    <source>
        <dbReference type="ARBA" id="ARBA00023136"/>
    </source>
</evidence>
<dbReference type="FunCoup" id="A0A1Y2D0L7">
    <property type="interactions" value="449"/>
</dbReference>
<dbReference type="OrthoDB" id="1323at2759"/>
<dbReference type="PANTHER" id="PTHR11108">
    <property type="entry name" value="FERROCHELATASE"/>
    <property type="match status" value="1"/>
</dbReference>
<dbReference type="PROSITE" id="PS00534">
    <property type="entry name" value="FERROCHELATASE"/>
    <property type="match status" value="1"/>
</dbReference>
<evidence type="ECO:0000256" key="7">
    <source>
        <dbReference type="ARBA" id="ARBA00023128"/>
    </source>
</evidence>
<dbReference type="NCBIfam" id="TIGR00109">
    <property type="entry name" value="hemH"/>
    <property type="match status" value="1"/>
</dbReference>
<evidence type="ECO:0000256" key="11">
    <source>
        <dbReference type="ARBA" id="ARBA00023244"/>
    </source>
</evidence>
<dbReference type="GO" id="GO:0004325">
    <property type="term" value="F:ferrochelatase activity"/>
    <property type="evidence" value="ECO:0007669"/>
    <property type="project" value="UniProtKB-UniRule"/>
</dbReference>
<keyword evidence="14" id="KW-1185">Reference proteome</keyword>
<evidence type="ECO:0000256" key="6">
    <source>
        <dbReference type="ARBA" id="ARBA00023004"/>
    </source>
</evidence>
<evidence type="ECO:0000256" key="5">
    <source>
        <dbReference type="ARBA" id="ARBA00022946"/>
    </source>
</evidence>
<comment type="subcellular location">
    <subcellularLocation>
        <location evidence="1">Mitochondrion inner membrane</location>
        <topology evidence="1">Peripheral membrane protein</topology>
        <orientation evidence="1">Matrix side</orientation>
    </subcellularLocation>
</comment>
<accession>A0A1Y2D0L7</accession>
<keyword evidence="4 12" id="KW-0999">Mitochondrion inner membrane</keyword>
<evidence type="ECO:0000256" key="1">
    <source>
        <dbReference type="ARBA" id="ARBA00004443"/>
    </source>
</evidence>
<comment type="similarity">
    <text evidence="3 12">Belongs to the ferrochelatase family.</text>
</comment>
<dbReference type="FunFam" id="3.40.50.1400:FF:000003">
    <property type="entry name" value="Ferrochelatase"/>
    <property type="match status" value="1"/>
</dbReference>
<dbReference type="InParanoid" id="A0A1Y2D0L7"/>
<dbReference type="CDD" id="cd03411">
    <property type="entry name" value="Ferrochelatase_N"/>
    <property type="match status" value="1"/>
</dbReference>
<dbReference type="InterPro" id="IPR033659">
    <property type="entry name" value="Ferrochelatase_N"/>
</dbReference>
<dbReference type="GO" id="GO:0005743">
    <property type="term" value="C:mitochondrial inner membrane"/>
    <property type="evidence" value="ECO:0007669"/>
    <property type="project" value="UniProtKB-SubCell"/>
</dbReference>
<sequence>MMNMGGPSTVPETHDFLSRLFHDGDLIPLPFQNYLAPVIAKRRTPKIEEQYAAIGGGSPILKWTRAQGEGMAQLLDELSPETAPHKAYVAFRYAKPLTEDCLEEMRRDGVERAVAFTQYPQYSCSTTGSSLNEMWKQVAGPEAKKAEKGKEGEKEIKWSVIDRWGVHEGFVDAVARNIEASLLEYPAHLRSSVVLLFSAHSLPMSVVNRGDPYPAEVGATVSAIMARLGNVNPYRLVWQSQVGPSAWLGPQTSDAIKGLGKRHNEMLLVPVAFTSDHIETLFELDLEYLEEAKEMGLTGVKRCASLNDSPYFIRAIADIAAAHLKQSPVQATSPQMGLRCPGCTNEKCGEQKEYFAGFQGLV</sequence>
<dbReference type="Proteomes" id="UP000193467">
    <property type="component" value="Unassembled WGS sequence"/>
</dbReference>
<dbReference type="InterPro" id="IPR019772">
    <property type="entry name" value="Ferrochelatase_AS"/>
</dbReference>
<keyword evidence="7" id="KW-0496">Mitochondrion</keyword>
<reference evidence="13 14" key="1">
    <citation type="submission" date="2016-07" db="EMBL/GenBank/DDBJ databases">
        <title>Pervasive Adenine N6-methylation of Active Genes in Fungi.</title>
        <authorList>
            <consortium name="DOE Joint Genome Institute"/>
            <person name="Mondo S.J."/>
            <person name="Dannebaum R.O."/>
            <person name="Kuo R.C."/>
            <person name="Labutti K."/>
            <person name="Haridas S."/>
            <person name="Kuo A."/>
            <person name="Salamov A."/>
            <person name="Ahrendt S.R."/>
            <person name="Lipzen A."/>
            <person name="Sullivan W."/>
            <person name="Andreopoulos W.B."/>
            <person name="Clum A."/>
            <person name="Lindquist E."/>
            <person name="Daum C."/>
            <person name="Ramamoorthy G.K."/>
            <person name="Gryganskyi A."/>
            <person name="Culley D."/>
            <person name="Magnuson J.K."/>
            <person name="James T.Y."/>
            <person name="O'Malley M.A."/>
            <person name="Stajich J.E."/>
            <person name="Spatafora J.W."/>
            <person name="Visel A."/>
            <person name="Grigoriev I.V."/>
        </authorList>
    </citation>
    <scope>NUCLEOTIDE SEQUENCE [LARGE SCALE GENOMIC DNA]</scope>
    <source>
        <strain evidence="13 14">62-1032</strain>
    </source>
</reference>
<evidence type="ECO:0000256" key="12">
    <source>
        <dbReference type="RuleBase" id="RU000607"/>
    </source>
</evidence>
<dbReference type="STRING" id="106004.A0A1Y2D0L7"/>
<keyword evidence="10 12" id="KW-0456">Lyase</keyword>
<proteinExistence type="inferred from homology"/>
<name>A0A1Y2D0L7_9BASI</name>
<keyword evidence="8 12" id="KW-0350">Heme biosynthesis</keyword>
<comment type="function">
    <text evidence="12">Catalyzes the ferrous insertion into protoporphyrin IX.</text>
</comment>
<dbReference type="SUPFAM" id="SSF53800">
    <property type="entry name" value="Chelatase"/>
    <property type="match status" value="1"/>
</dbReference>
<comment type="pathway">
    <text evidence="2 12">Porphyrin-containing compound metabolism; protoheme biosynthesis; protoheme from protoporphyrin-IX: step 1/1.</text>
</comment>
<organism evidence="13 14">
    <name type="scientific">Leucosporidium creatinivorum</name>
    <dbReference type="NCBI Taxonomy" id="106004"/>
    <lineage>
        <taxon>Eukaryota</taxon>
        <taxon>Fungi</taxon>
        <taxon>Dikarya</taxon>
        <taxon>Basidiomycota</taxon>
        <taxon>Pucciniomycotina</taxon>
        <taxon>Microbotryomycetes</taxon>
        <taxon>Leucosporidiales</taxon>
        <taxon>Leucosporidium</taxon>
    </lineage>
</organism>
<keyword evidence="11 12" id="KW-0627">Porphyrin biosynthesis</keyword>
<protein>
    <recommendedName>
        <fullName evidence="12">Ferrochelatase</fullName>
        <ecNumber evidence="12">4.98.1.1</ecNumber>
    </recommendedName>
</protein>
<evidence type="ECO:0000256" key="8">
    <source>
        <dbReference type="ARBA" id="ARBA00023133"/>
    </source>
</evidence>
<gene>
    <name evidence="13" type="ORF">BCR35DRAFT_310565</name>
</gene>
<dbReference type="InterPro" id="IPR001015">
    <property type="entry name" value="Ferrochelatase"/>
</dbReference>
<keyword evidence="9" id="KW-0472">Membrane</keyword>
<dbReference type="EMBL" id="MCGR01000104">
    <property type="protein sequence ID" value="ORY52821.1"/>
    <property type="molecule type" value="Genomic_DNA"/>
</dbReference>
<dbReference type="UniPathway" id="UPA00252">
    <property type="reaction ID" value="UER00325"/>
</dbReference>
<dbReference type="HAMAP" id="MF_00323">
    <property type="entry name" value="Ferrochelatase"/>
    <property type="match status" value="1"/>
</dbReference>
<evidence type="ECO:0000313" key="14">
    <source>
        <dbReference type="Proteomes" id="UP000193467"/>
    </source>
</evidence>
<comment type="caution">
    <text evidence="13">The sequence shown here is derived from an EMBL/GenBank/DDBJ whole genome shotgun (WGS) entry which is preliminary data.</text>
</comment>
<evidence type="ECO:0000256" key="2">
    <source>
        <dbReference type="ARBA" id="ARBA00004943"/>
    </source>
</evidence>
<dbReference type="PANTHER" id="PTHR11108:SF1">
    <property type="entry name" value="FERROCHELATASE, MITOCHONDRIAL"/>
    <property type="match status" value="1"/>
</dbReference>
<keyword evidence="6 12" id="KW-0408">Iron</keyword>
<dbReference type="EC" id="4.98.1.1" evidence="12"/>
<dbReference type="GO" id="GO:0006783">
    <property type="term" value="P:heme biosynthetic process"/>
    <property type="evidence" value="ECO:0007669"/>
    <property type="project" value="UniProtKB-UniRule"/>
</dbReference>
<dbReference type="InterPro" id="IPR033644">
    <property type="entry name" value="Ferrochelatase_C"/>
</dbReference>
<keyword evidence="5" id="KW-0809">Transit peptide</keyword>
<evidence type="ECO:0000256" key="3">
    <source>
        <dbReference type="ARBA" id="ARBA00007718"/>
    </source>
</evidence>
<dbReference type="CDD" id="cd00419">
    <property type="entry name" value="Ferrochelatase_C"/>
    <property type="match status" value="1"/>
</dbReference>
<dbReference type="Pfam" id="PF00762">
    <property type="entry name" value="Ferrochelatase"/>
    <property type="match status" value="1"/>
</dbReference>